<dbReference type="Proteomes" id="UP001207654">
    <property type="component" value="Unassembled WGS sequence"/>
</dbReference>
<protein>
    <submittedName>
        <fullName evidence="2">HesA/MoeB/ThiF family protein</fullName>
    </submittedName>
</protein>
<comment type="caution">
    <text evidence="2">The sequence shown here is derived from an EMBL/GenBank/DDBJ whole genome shotgun (WGS) entry which is preliminary data.</text>
</comment>
<organism evidence="2 3">
    <name type="scientific">Archangium lansingense</name>
    <dbReference type="NCBI Taxonomy" id="2995310"/>
    <lineage>
        <taxon>Bacteria</taxon>
        <taxon>Pseudomonadati</taxon>
        <taxon>Myxococcota</taxon>
        <taxon>Myxococcia</taxon>
        <taxon>Myxococcales</taxon>
        <taxon>Cystobacterineae</taxon>
        <taxon>Archangiaceae</taxon>
        <taxon>Archangium</taxon>
    </lineage>
</organism>
<dbReference type="Gene3D" id="3.40.50.720">
    <property type="entry name" value="NAD(P)-binding Rossmann-like Domain"/>
    <property type="match status" value="1"/>
</dbReference>
<evidence type="ECO:0000313" key="3">
    <source>
        <dbReference type="Proteomes" id="UP001207654"/>
    </source>
</evidence>
<name>A0ABT4A7T5_9BACT</name>
<proteinExistence type="predicted"/>
<dbReference type="EMBL" id="JAPNKA010000001">
    <property type="protein sequence ID" value="MCY1077714.1"/>
    <property type="molecule type" value="Genomic_DNA"/>
</dbReference>
<dbReference type="PROSITE" id="PS51257">
    <property type="entry name" value="PROKAR_LIPOPROTEIN"/>
    <property type="match status" value="1"/>
</dbReference>
<dbReference type="InterPro" id="IPR035985">
    <property type="entry name" value="Ubiquitin-activating_enz"/>
</dbReference>
<dbReference type="Pfam" id="PF00899">
    <property type="entry name" value="ThiF"/>
    <property type="match status" value="1"/>
</dbReference>
<dbReference type="PANTHER" id="PTHR10953:SF102">
    <property type="entry name" value="ADENYLYLTRANSFERASE AND SULFURTRANSFERASE MOCS3"/>
    <property type="match status" value="1"/>
</dbReference>
<dbReference type="CDD" id="cd00757">
    <property type="entry name" value="ThiF_MoeB_HesA_family"/>
    <property type="match status" value="1"/>
</dbReference>
<gene>
    <name evidence="2" type="ORF">OV287_24910</name>
</gene>
<evidence type="ECO:0000313" key="2">
    <source>
        <dbReference type="EMBL" id="MCY1077714.1"/>
    </source>
</evidence>
<dbReference type="PANTHER" id="PTHR10953">
    <property type="entry name" value="UBIQUITIN-ACTIVATING ENZYME E1"/>
    <property type="match status" value="1"/>
</dbReference>
<evidence type="ECO:0000259" key="1">
    <source>
        <dbReference type="Pfam" id="PF00899"/>
    </source>
</evidence>
<reference evidence="2 3" key="1">
    <citation type="submission" date="2022-11" db="EMBL/GenBank/DDBJ databases">
        <title>Minimal conservation of predation-associated metabolite biosynthetic gene clusters underscores biosynthetic potential of Myxococcota including descriptions for ten novel species: Archangium lansinium sp. nov., Myxococcus landrumus sp. nov., Nannocystis bai.</title>
        <authorList>
            <person name="Ahearne A."/>
            <person name="Stevens C."/>
            <person name="Phillips K."/>
        </authorList>
    </citation>
    <scope>NUCLEOTIDE SEQUENCE [LARGE SCALE GENOMIC DNA]</scope>
    <source>
        <strain evidence="2 3">MIWBW</strain>
    </source>
</reference>
<accession>A0ABT4A7T5</accession>
<dbReference type="InterPro" id="IPR000594">
    <property type="entry name" value="ThiF_NAD_FAD-bd"/>
</dbReference>
<sequence>MERVASARVLVVGAGGLGCPASLALARAGVGHLTLVDPDRVDVTNLHRQLWHRTPDVGRLKVESAAEGLRRAFPALRVETLAERVDDRNAASLFQAHDAVVDATDGTSTKLFLSDVAVATGVPLVYGGVLRMQGQALRVEPGGPCLRCVYEEPPSPDAVPTCAQAGVLGSMAGLVGALQAMLVLERLSGSAPAVDGTAILHVLDGATLRGRQVRVRRALDCEGCSRSRPPVFTEEIDRCMR</sequence>
<keyword evidence="3" id="KW-1185">Reference proteome</keyword>
<dbReference type="SUPFAM" id="SSF69572">
    <property type="entry name" value="Activating enzymes of the ubiquitin-like proteins"/>
    <property type="match status" value="1"/>
</dbReference>
<dbReference type="RefSeq" id="WP_267536530.1">
    <property type="nucleotide sequence ID" value="NZ_JAPNKA010000001.1"/>
</dbReference>
<feature type="domain" description="THIF-type NAD/FAD binding fold" evidence="1">
    <location>
        <begin position="2"/>
        <end position="218"/>
    </location>
</feature>
<dbReference type="InterPro" id="IPR045886">
    <property type="entry name" value="ThiF/MoeB/HesA"/>
</dbReference>